<dbReference type="SUPFAM" id="SSF54523">
    <property type="entry name" value="Pili subunits"/>
    <property type="match status" value="1"/>
</dbReference>
<dbReference type="Pfam" id="PF02501">
    <property type="entry name" value="T2SSI"/>
    <property type="match status" value="1"/>
</dbReference>
<evidence type="ECO:0000259" key="10">
    <source>
        <dbReference type="Pfam" id="PF02501"/>
    </source>
</evidence>
<proteinExistence type="inferred from homology"/>
<comment type="PTM">
    <text evidence="9">Cleaved by prepilin peptidase.</text>
</comment>
<keyword evidence="7 9" id="KW-1133">Transmembrane helix</keyword>
<dbReference type="PROSITE" id="PS00409">
    <property type="entry name" value="PROKAR_NTER_METHYL"/>
    <property type="match status" value="1"/>
</dbReference>
<dbReference type="Pfam" id="PF07963">
    <property type="entry name" value="N_methyl"/>
    <property type="match status" value="1"/>
</dbReference>
<dbReference type="PANTHER" id="PTHR38779">
    <property type="entry name" value="TYPE II SECRETION SYSTEM PROTEIN I-RELATED"/>
    <property type="match status" value="1"/>
</dbReference>
<dbReference type="InterPro" id="IPR003413">
    <property type="entry name" value="T2SS_GspI_C"/>
</dbReference>
<dbReference type="InterPro" id="IPR012902">
    <property type="entry name" value="N_methyl_site"/>
</dbReference>
<evidence type="ECO:0000256" key="1">
    <source>
        <dbReference type="ARBA" id="ARBA00004377"/>
    </source>
</evidence>
<keyword evidence="8 9" id="KW-0472">Membrane</keyword>
<feature type="transmembrane region" description="Helical" evidence="9">
    <location>
        <begin position="12"/>
        <end position="34"/>
    </location>
</feature>
<dbReference type="Gene3D" id="3.30.1300.30">
    <property type="entry name" value="GSPII I/J protein-like"/>
    <property type="match status" value="1"/>
</dbReference>
<keyword evidence="5 9" id="KW-0997">Cell inner membrane</keyword>
<comment type="function">
    <text evidence="9">Component of the type II secretion system required for the energy-dependent secretion of extracellular factors such as proteases and toxins from the periplasm.</text>
</comment>
<name>A0ABQ5VQL2_9RHOB</name>
<keyword evidence="4 9" id="KW-0488">Methylation</keyword>
<dbReference type="EMBL" id="BSNL01000025">
    <property type="protein sequence ID" value="GLQ29503.1"/>
    <property type="molecule type" value="Genomic_DNA"/>
</dbReference>
<dbReference type="Proteomes" id="UP001161388">
    <property type="component" value="Unassembled WGS sequence"/>
</dbReference>
<keyword evidence="12" id="KW-1185">Reference proteome</keyword>
<evidence type="ECO:0000256" key="2">
    <source>
        <dbReference type="ARBA" id="ARBA00008358"/>
    </source>
</evidence>
<reference evidence="11" key="2">
    <citation type="submission" date="2023-01" db="EMBL/GenBank/DDBJ databases">
        <title>Draft genome sequence of Sulfitobacter pacificus strain NBRC 109915.</title>
        <authorList>
            <person name="Sun Q."/>
            <person name="Mori K."/>
        </authorList>
    </citation>
    <scope>NUCLEOTIDE SEQUENCE</scope>
    <source>
        <strain evidence="11">NBRC 109915</strain>
    </source>
</reference>
<dbReference type="InterPro" id="IPR045584">
    <property type="entry name" value="Pilin-like"/>
</dbReference>
<comment type="caution">
    <text evidence="11">The sequence shown here is derived from an EMBL/GenBank/DDBJ whole genome shotgun (WGS) entry which is preliminary data.</text>
</comment>
<evidence type="ECO:0000256" key="8">
    <source>
        <dbReference type="ARBA" id="ARBA00023136"/>
    </source>
</evidence>
<keyword evidence="3" id="KW-1003">Cell membrane</keyword>
<dbReference type="NCBIfam" id="TIGR01707">
    <property type="entry name" value="gspI"/>
    <property type="match status" value="1"/>
</dbReference>
<evidence type="ECO:0000256" key="3">
    <source>
        <dbReference type="ARBA" id="ARBA00022475"/>
    </source>
</evidence>
<comment type="subcellular location">
    <subcellularLocation>
        <location evidence="1 9">Cell inner membrane</location>
        <topology evidence="1 9">Single-pass membrane protein</topology>
    </subcellularLocation>
</comment>
<dbReference type="NCBIfam" id="TIGR02532">
    <property type="entry name" value="IV_pilin_GFxxxE"/>
    <property type="match status" value="1"/>
</dbReference>
<comment type="similarity">
    <text evidence="2 9">Belongs to the GSP I family.</text>
</comment>
<evidence type="ECO:0000256" key="5">
    <source>
        <dbReference type="ARBA" id="ARBA00022519"/>
    </source>
</evidence>
<dbReference type="RefSeq" id="WP_284376969.1">
    <property type="nucleotide sequence ID" value="NZ_BSNL01000025.1"/>
</dbReference>
<reference evidence="11" key="1">
    <citation type="journal article" date="2014" name="Int. J. Syst. Evol. Microbiol.">
        <title>Complete genome of a new Firmicutes species belonging to the dominant human colonic microbiota ('Ruminococcus bicirculans') reveals two chromosomes and a selective capacity to utilize plant glucans.</title>
        <authorList>
            <consortium name="NISC Comparative Sequencing Program"/>
            <person name="Wegmann U."/>
            <person name="Louis P."/>
            <person name="Goesmann A."/>
            <person name="Henrissat B."/>
            <person name="Duncan S.H."/>
            <person name="Flint H.J."/>
        </authorList>
    </citation>
    <scope>NUCLEOTIDE SEQUENCE</scope>
    <source>
        <strain evidence="11">NBRC 109915</strain>
    </source>
</reference>
<evidence type="ECO:0000313" key="12">
    <source>
        <dbReference type="Proteomes" id="UP001161388"/>
    </source>
</evidence>
<dbReference type="InterPro" id="IPR010052">
    <property type="entry name" value="T2SS_protein-GspI"/>
</dbReference>
<keyword evidence="6 9" id="KW-0812">Transmembrane</keyword>
<evidence type="ECO:0000256" key="7">
    <source>
        <dbReference type="ARBA" id="ARBA00022989"/>
    </source>
</evidence>
<gene>
    <name evidence="11" type="ORF">GCM10007927_43070</name>
</gene>
<dbReference type="PANTHER" id="PTHR38779:SF2">
    <property type="entry name" value="TYPE II SECRETION SYSTEM PROTEIN I-RELATED"/>
    <property type="match status" value="1"/>
</dbReference>
<evidence type="ECO:0000256" key="9">
    <source>
        <dbReference type="RuleBase" id="RU368030"/>
    </source>
</evidence>
<sequence>MTEQRVPDAGFTLIETLVALTVLAVGAMTLLTGVERHAAGTRGLSDRVVARWVAENAIAATSLGLAMEGRWHNALGVDWTVRQDARALPGSGLHAVTVRVADAAEGADASLVTLTGYLTLKGGVQ</sequence>
<evidence type="ECO:0000256" key="4">
    <source>
        <dbReference type="ARBA" id="ARBA00022481"/>
    </source>
</evidence>
<protein>
    <recommendedName>
        <fullName evidence="9">Type II secretion system protein I</fullName>
        <shortName evidence="9">T2SS minor pseudopilin I</shortName>
    </recommendedName>
</protein>
<accession>A0ABQ5VQL2</accession>
<comment type="subunit">
    <text evidence="9">Type II secretion is composed of four main components: the outer membrane complex, the inner membrane complex, the cytoplasmic secretion ATPase and the periplasm-spanning pseudopilus.</text>
</comment>
<evidence type="ECO:0000256" key="6">
    <source>
        <dbReference type="ARBA" id="ARBA00022692"/>
    </source>
</evidence>
<organism evidence="11 12">
    <name type="scientific">Sulfitobacter pacificus</name>
    <dbReference type="NCBI Taxonomy" id="1499314"/>
    <lineage>
        <taxon>Bacteria</taxon>
        <taxon>Pseudomonadati</taxon>
        <taxon>Pseudomonadota</taxon>
        <taxon>Alphaproteobacteria</taxon>
        <taxon>Rhodobacterales</taxon>
        <taxon>Roseobacteraceae</taxon>
        <taxon>Sulfitobacter</taxon>
    </lineage>
</organism>
<feature type="domain" description="Type II secretion system protein GspI C-terminal" evidence="10">
    <location>
        <begin position="44"/>
        <end position="118"/>
    </location>
</feature>
<evidence type="ECO:0000313" key="11">
    <source>
        <dbReference type="EMBL" id="GLQ29503.1"/>
    </source>
</evidence>